<organism evidence="1 2">
    <name type="scientific">Steinernema glaseri</name>
    <dbReference type="NCBI Taxonomy" id="37863"/>
    <lineage>
        <taxon>Eukaryota</taxon>
        <taxon>Metazoa</taxon>
        <taxon>Ecdysozoa</taxon>
        <taxon>Nematoda</taxon>
        <taxon>Chromadorea</taxon>
        <taxon>Rhabditida</taxon>
        <taxon>Tylenchina</taxon>
        <taxon>Panagrolaimomorpha</taxon>
        <taxon>Strongyloidoidea</taxon>
        <taxon>Steinernematidae</taxon>
        <taxon>Steinernema</taxon>
    </lineage>
</organism>
<sequence>MLRRPRIRETNHFVLQHPTSQHTAKVTGVGAQKQAVRAKAVVEMNLRTSVRRGYPTAAADSRSMPKALRRYDENSANAEFWSSRARSEIKRFHWHTLEIELIC</sequence>
<evidence type="ECO:0000313" key="2">
    <source>
        <dbReference type="WBParaSite" id="L893_g23203.t1"/>
    </source>
</evidence>
<keyword evidence="1" id="KW-1185">Reference proteome</keyword>
<dbReference type="Proteomes" id="UP000095287">
    <property type="component" value="Unplaced"/>
</dbReference>
<accession>A0A1I7Z6Y1</accession>
<name>A0A1I7Z6Y1_9BILA</name>
<dbReference type="WBParaSite" id="L893_g23203.t1">
    <property type="protein sequence ID" value="L893_g23203.t1"/>
    <property type="gene ID" value="L893_g23203"/>
</dbReference>
<evidence type="ECO:0000313" key="1">
    <source>
        <dbReference type="Proteomes" id="UP000095287"/>
    </source>
</evidence>
<protein>
    <submittedName>
        <fullName evidence="2">Uncharacterized protein</fullName>
    </submittedName>
</protein>
<proteinExistence type="predicted"/>
<dbReference type="AlphaFoldDB" id="A0A1I7Z6Y1"/>
<reference evidence="2" key="1">
    <citation type="submission" date="2016-11" db="UniProtKB">
        <authorList>
            <consortium name="WormBaseParasite"/>
        </authorList>
    </citation>
    <scope>IDENTIFICATION</scope>
</reference>